<protein>
    <submittedName>
        <fullName evidence="1">Uncharacterized protein</fullName>
    </submittedName>
</protein>
<dbReference type="Proteomes" id="UP000280501">
    <property type="component" value="Unassembled WGS sequence"/>
</dbReference>
<name>A0A3N4YN24_9MICO</name>
<accession>A0A3N4YN24</accession>
<gene>
    <name evidence="1" type="ORF">EDD34_1473</name>
</gene>
<sequence length="230" mass="24951">MTSNPDLAGAKPTDVWGMFFPPGWVRFPTGPGQARELDEAIEDVVRQALPDDLPRDSVEPHRHLMRDALRDTFTEATEAGAGAVYLPTEPLNGIMTPCSITEAEIVSDAGSNPVEVAASILTEDYDESELVEVDGRPGARVTTTSHDVRHDGDFPVVSTKQVVYVISRDDVEGDWLVMSFSTVWNSEEGRLVSEALVLFFDALMSTFRWAGPGASPLTPLDPAAPGPARR</sequence>
<reference evidence="1 2" key="1">
    <citation type="submission" date="2018-11" db="EMBL/GenBank/DDBJ databases">
        <title>Sequencing the genomes of 1000 actinobacteria strains.</title>
        <authorList>
            <person name="Klenk H.-P."/>
        </authorList>
    </citation>
    <scope>NUCLEOTIDE SEQUENCE [LARGE SCALE GENOMIC DNA]</scope>
    <source>
        <strain evidence="1 2">DSM 15700</strain>
    </source>
</reference>
<dbReference type="AlphaFoldDB" id="A0A3N4YN24"/>
<keyword evidence="2" id="KW-1185">Reference proteome</keyword>
<evidence type="ECO:0000313" key="2">
    <source>
        <dbReference type="Proteomes" id="UP000280501"/>
    </source>
</evidence>
<evidence type="ECO:0000313" key="1">
    <source>
        <dbReference type="EMBL" id="RPF20866.1"/>
    </source>
</evidence>
<comment type="caution">
    <text evidence="1">The sequence shown here is derived from an EMBL/GenBank/DDBJ whole genome shotgun (WGS) entry which is preliminary data.</text>
</comment>
<dbReference type="RefSeq" id="WP_123813973.1">
    <property type="nucleotide sequence ID" value="NZ_RKQZ01000001.1"/>
</dbReference>
<proteinExistence type="predicted"/>
<dbReference type="EMBL" id="RKQZ01000001">
    <property type="protein sequence ID" value="RPF20866.1"/>
    <property type="molecule type" value="Genomic_DNA"/>
</dbReference>
<dbReference type="OrthoDB" id="4196369at2"/>
<organism evidence="1 2">
    <name type="scientific">Myceligenerans xiligouense</name>
    <dbReference type="NCBI Taxonomy" id="253184"/>
    <lineage>
        <taxon>Bacteria</taxon>
        <taxon>Bacillati</taxon>
        <taxon>Actinomycetota</taxon>
        <taxon>Actinomycetes</taxon>
        <taxon>Micrococcales</taxon>
        <taxon>Promicromonosporaceae</taxon>
        <taxon>Myceligenerans</taxon>
    </lineage>
</organism>